<dbReference type="InterPro" id="IPR029019">
    <property type="entry name" value="HEX_eukaryotic_N"/>
</dbReference>
<evidence type="ECO:0000256" key="8">
    <source>
        <dbReference type="ARBA" id="ARBA00023277"/>
    </source>
</evidence>
<dbReference type="InterPro" id="IPR029018">
    <property type="entry name" value="Hex-like_dom2"/>
</dbReference>
<evidence type="ECO:0000256" key="13">
    <source>
        <dbReference type="ARBA" id="ARBA00076749"/>
    </source>
</evidence>
<dbReference type="FunFam" id="3.20.20.80:FF:000063">
    <property type="entry name" value="Beta-hexosaminidase"/>
    <property type="match status" value="1"/>
</dbReference>
<dbReference type="SUPFAM" id="SSF55545">
    <property type="entry name" value="beta-N-acetylhexosaminidase-like domain"/>
    <property type="match status" value="1"/>
</dbReference>
<dbReference type="Proteomes" id="UP000838878">
    <property type="component" value="Chromosome 1"/>
</dbReference>
<dbReference type="Gene3D" id="3.30.379.10">
    <property type="entry name" value="Chitobiase/beta-hexosaminidase domain 2-like"/>
    <property type="match status" value="1"/>
</dbReference>
<keyword evidence="10" id="KW-0624">Polysaccharide degradation</keyword>
<dbReference type="EC" id="3.2.1.52" evidence="3"/>
<dbReference type="Pfam" id="PF14845">
    <property type="entry name" value="Glycohydro_20b2"/>
    <property type="match status" value="1"/>
</dbReference>
<reference evidence="16" key="1">
    <citation type="submission" date="2021-12" db="EMBL/GenBank/DDBJ databases">
        <authorList>
            <person name="Martin H S."/>
        </authorList>
    </citation>
    <scope>NUCLEOTIDE SEQUENCE</scope>
</reference>
<dbReference type="InterPro" id="IPR015883">
    <property type="entry name" value="Glyco_hydro_20_cat"/>
</dbReference>
<dbReference type="GO" id="GO:0016231">
    <property type="term" value="F:beta-N-acetylglucosaminidase activity"/>
    <property type="evidence" value="ECO:0007669"/>
    <property type="project" value="TreeGrafter"/>
</dbReference>
<dbReference type="AlphaFoldDB" id="A0A8J9Y4C1"/>
<dbReference type="PRINTS" id="PR00738">
    <property type="entry name" value="GLHYDRLASE20"/>
</dbReference>
<dbReference type="PIRSF" id="PIRSF001093">
    <property type="entry name" value="B-hxosamndse_ab_euk"/>
    <property type="match status" value="1"/>
</dbReference>
<keyword evidence="9" id="KW-0326">Glycosidase</keyword>
<dbReference type="SUPFAM" id="SSF51445">
    <property type="entry name" value="(Trans)glycosidases"/>
    <property type="match status" value="1"/>
</dbReference>
<evidence type="ECO:0000259" key="15">
    <source>
        <dbReference type="Pfam" id="PF14845"/>
    </source>
</evidence>
<evidence type="ECO:0000256" key="5">
    <source>
        <dbReference type="ARBA" id="ARBA00022801"/>
    </source>
</evidence>
<dbReference type="GO" id="GO:0006032">
    <property type="term" value="P:chitin catabolic process"/>
    <property type="evidence" value="ECO:0007669"/>
    <property type="project" value="UniProtKB-KW"/>
</dbReference>
<evidence type="ECO:0000256" key="12">
    <source>
        <dbReference type="ARBA" id="ARBA00076634"/>
    </source>
</evidence>
<dbReference type="EMBL" id="OV170221">
    <property type="protein sequence ID" value="CAH0713176.1"/>
    <property type="molecule type" value="Genomic_DNA"/>
</dbReference>
<proteinExistence type="inferred from homology"/>
<dbReference type="PANTHER" id="PTHR22600">
    <property type="entry name" value="BETA-HEXOSAMINIDASE"/>
    <property type="match status" value="1"/>
</dbReference>
<keyword evidence="7" id="KW-0325">Glycoprotein</keyword>
<gene>
    <name evidence="16" type="ORF">BINO364_LOCUS368</name>
</gene>
<feature type="domain" description="Beta-hexosaminidase eukaryotic type N-terminal" evidence="15">
    <location>
        <begin position="9"/>
        <end position="130"/>
    </location>
</feature>
<dbReference type="PANTHER" id="PTHR22600:SF3">
    <property type="entry name" value="BETA-HEXOSAMINIDASE FDL-RELATED"/>
    <property type="match status" value="1"/>
</dbReference>
<evidence type="ECO:0000313" key="16">
    <source>
        <dbReference type="EMBL" id="CAH0713176.1"/>
    </source>
</evidence>
<evidence type="ECO:0000256" key="1">
    <source>
        <dbReference type="ARBA" id="ARBA00001231"/>
    </source>
</evidence>
<comment type="similarity">
    <text evidence="2">Belongs to the glycosyl hydrolase 20 family.</text>
</comment>
<dbReference type="OrthoDB" id="428480at2759"/>
<evidence type="ECO:0000256" key="11">
    <source>
        <dbReference type="ARBA" id="ARBA00070325"/>
    </source>
</evidence>
<dbReference type="InterPro" id="IPR025705">
    <property type="entry name" value="Beta_hexosaminidase_sua/sub"/>
</dbReference>
<keyword evidence="8" id="KW-0119">Carbohydrate metabolism</keyword>
<evidence type="ECO:0000256" key="7">
    <source>
        <dbReference type="ARBA" id="ARBA00023180"/>
    </source>
</evidence>
<evidence type="ECO:0000256" key="2">
    <source>
        <dbReference type="ARBA" id="ARBA00006285"/>
    </source>
</evidence>
<feature type="domain" description="Glycoside hydrolase family 20 catalytic" evidence="14">
    <location>
        <begin position="154"/>
        <end position="481"/>
    </location>
</feature>
<dbReference type="GO" id="GO:0005886">
    <property type="term" value="C:plasma membrane"/>
    <property type="evidence" value="ECO:0007669"/>
    <property type="project" value="TreeGrafter"/>
</dbReference>
<dbReference type="Gene3D" id="3.20.20.80">
    <property type="entry name" value="Glycosidases"/>
    <property type="match status" value="1"/>
</dbReference>
<evidence type="ECO:0000256" key="6">
    <source>
        <dbReference type="ARBA" id="ARBA00023024"/>
    </source>
</evidence>
<sequence>MLCTSLPFWPHPTGKVEISTTAVAVCADQFSLQILSYPSITIRDHVNEAFILFQSDLLKMNNNICALTIQRRVIVQIAINESGSTDPRMLLDTDESYKLRLKTDNDTILVNILSNTFSGSRHALETLLQMTWLDPYTNYLFIVQEASVDDAPRFRYRGLMLDTTQSYFPTEQILHTIDAMAASKLNTFHWHTTSSKAFSLQLNNMPRLDKLESYGPRIMYTEDDVRKVTKHARLRGIRILLEVDLLAYIGSSWFWKQNTSDDESLSCIEIQNLVARCSKRSCGLINQLNSNLYNTIQRLYAEIINITGVEDIFHLGGVDISMYCWAENIDQTELFNIWTKLILNTLQKLESDYGQLPLFVLWSKHLLERFKMDLKAYIHKFAFQSRNSGWTQNNFYGLCTIISNENIWDLNSGFGNWDEEYGGGPYNSWQRIYEYRPWAGRNLGCVEGGEVTVWSSTLNADGLDARIWPRAAAFAERLWSDRSEDGTRSVFIRLDFHRRRLMNRGINPTPVWPMWCTYNKFYC</sequence>
<comment type="catalytic activity">
    <reaction evidence="1">
        <text>Hydrolysis of terminal non-reducing N-acetyl-D-hexosamine residues in N-acetyl-beta-D-hexosaminides.</text>
        <dbReference type="EC" id="3.2.1.52"/>
    </reaction>
</comment>
<dbReference type="Pfam" id="PF00728">
    <property type="entry name" value="Glyco_hydro_20"/>
    <property type="match status" value="1"/>
</dbReference>
<organism evidence="16 17">
    <name type="scientific">Brenthis ino</name>
    <name type="common">lesser marbled fritillary</name>
    <dbReference type="NCBI Taxonomy" id="405034"/>
    <lineage>
        <taxon>Eukaryota</taxon>
        <taxon>Metazoa</taxon>
        <taxon>Ecdysozoa</taxon>
        <taxon>Arthropoda</taxon>
        <taxon>Hexapoda</taxon>
        <taxon>Insecta</taxon>
        <taxon>Pterygota</taxon>
        <taxon>Neoptera</taxon>
        <taxon>Endopterygota</taxon>
        <taxon>Lepidoptera</taxon>
        <taxon>Glossata</taxon>
        <taxon>Ditrysia</taxon>
        <taxon>Papilionoidea</taxon>
        <taxon>Nymphalidae</taxon>
        <taxon>Heliconiinae</taxon>
        <taxon>Argynnini</taxon>
        <taxon>Brenthis</taxon>
    </lineage>
</organism>
<feature type="non-terminal residue" evidence="16">
    <location>
        <position position="523"/>
    </location>
</feature>
<evidence type="ECO:0000313" key="17">
    <source>
        <dbReference type="Proteomes" id="UP000838878"/>
    </source>
</evidence>
<evidence type="ECO:0000259" key="14">
    <source>
        <dbReference type="Pfam" id="PF00728"/>
    </source>
</evidence>
<accession>A0A8J9Y4C1</accession>
<evidence type="ECO:0000256" key="9">
    <source>
        <dbReference type="ARBA" id="ARBA00023295"/>
    </source>
</evidence>
<keyword evidence="17" id="KW-1185">Reference proteome</keyword>
<protein>
    <recommendedName>
        <fullName evidence="11">Chitooligosaccharidolytic beta-N-acetylglucosaminidase</fullName>
        <ecNumber evidence="3">3.2.1.52</ecNumber>
    </recommendedName>
    <alternativeName>
        <fullName evidence="13">Beta-GlcNAcase</fullName>
    </alternativeName>
    <alternativeName>
        <fullName evidence="12">Beta-hexosaminidase</fullName>
    </alternativeName>
</protein>
<evidence type="ECO:0000256" key="3">
    <source>
        <dbReference type="ARBA" id="ARBA00012663"/>
    </source>
</evidence>
<name>A0A8J9Y4C1_9NEOP</name>
<keyword evidence="5" id="KW-0378">Hydrolase</keyword>
<keyword evidence="4" id="KW-0732">Signal</keyword>
<evidence type="ECO:0000256" key="10">
    <source>
        <dbReference type="ARBA" id="ARBA00023326"/>
    </source>
</evidence>
<dbReference type="GO" id="GO:0000272">
    <property type="term" value="P:polysaccharide catabolic process"/>
    <property type="evidence" value="ECO:0007669"/>
    <property type="project" value="UniProtKB-KW"/>
</dbReference>
<evidence type="ECO:0000256" key="4">
    <source>
        <dbReference type="ARBA" id="ARBA00022729"/>
    </source>
</evidence>
<dbReference type="InterPro" id="IPR017853">
    <property type="entry name" value="GH"/>
</dbReference>
<dbReference type="GO" id="GO:0030203">
    <property type="term" value="P:glycosaminoglycan metabolic process"/>
    <property type="evidence" value="ECO:0007669"/>
    <property type="project" value="TreeGrafter"/>
</dbReference>
<keyword evidence="6" id="KW-0146">Chitin degradation</keyword>